<dbReference type="Gene3D" id="2.130.10.10">
    <property type="entry name" value="YVTN repeat-like/Quinoprotein amine dehydrogenase"/>
    <property type="match status" value="3"/>
</dbReference>
<gene>
    <name evidence="2" type="ORF">O0S08_30755</name>
</gene>
<dbReference type="InterPro" id="IPR001680">
    <property type="entry name" value="WD40_rpt"/>
</dbReference>
<dbReference type="InterPro" id="IPR015943">
    <property type="entry name" value="WD40/YVTN_repeat-like_dom_sf"/>
</dbReference>
<evidence type="ECO:0000256" key="1">
    <source>
        <dbReference type="PROSITE-ProRule" id="PRU00221"/>
    </source>
</evidence>
<dbReference type="Pfam" id="PF00400">
    <property type="entry name" value="WD40"/>
    <property type="match status" value="1"/>
</dbReference>
<evidence type="ECO:0008006" key="4">
    <source>
        <dbReference type="Google" id="ProtNLM"/>
    </source>
</evidence>
<dbReference type="SUPFAM" id="SSF82171">
    <property type="entry name" value="DPP6 N-terminal domain-like"/>
    <property type="match status" value="1"/>
</dbReference>
<feature type="repeat" description="WD" evidence="1">
    <location>
        <begin position="580"/>
        <end position="609"/>
    </location>
</feature>
<protein>
    <recommendedName>
        <fullName evidence="4">WD40 repeat domain-containing protein</fullName>
    </recommendedName>
</protein>
<dbReference type="InterPro" id="IPR011047">
    <property type="entry name" value="Quinoprotein_ADH-like_sf"/>
</dbReference>
<dbReference type="RefSeq" id="WP_269032917.1">
    <property type="nucleotide sequence ID" value="NZ_CP114040.1"/>
</dbReference>
<dbReference type="SMART" id="SM00320">
    <property type="entry name" value="WD40"/>
    <property type="match status" value="1"/>
</dbReference>
<name>A0ABY7GUL7_9BACT</name>
<keyword evidence="1" id="KW-0853">WD repeat</keyword>
<accession>A0ABY7GUL7</accession>
<sequence length="613" mass="65692">MSWTPHHPAPIVQLAAAPRSPALRIFNGKPYSLAFLADGSLVVGGSHGLTLHDPEAPTPARARVEVGGVVDWMLAHPDGESVVAAILDPRGPSVVRVWPVSARVVTLLRVPSFESQFVGTLSPDGSRVYWRRGGKPPVLFSFDALSGAPLREIELPQDALRAGSLAAREDGTVYLATQHMLVVHPDGRLEPRDDSPFFMGPDPFFATADGGMVCRDGKRISYADGKFGHLPDIPGHARGRTVSHDRKRLTLHDPLDEVTVWDVAAERVIFVGKQEKAIGSIPSWRGNSAASSATHVAAIDFSDASVQIWRMDQPAQPIATMTGYSQGAQRLMFHGGSLTVQTCQPSNTLDGVLEIDLATGATKMLERTRVLDAARTADGQRLLVQYDSVGLSPVKVTQFDPAGEEIETVEVQRGSGEVAVSPDGAMWGVLSHTYPPNRGEPTCFAQWRAFGATKWAKNLKLKGRFQHIALSNTSAAVSVDEQLNVVAFAKGKSLVSTTLPKMAIALAISPDGARVGVSCLDCPRVVRIATGAIVEVALDLPGERSVARSVCVTDEWLFLGHETGAITQHRVDTGEQVAALYGHTDQVLALVWHDGALWSGSEDGSIVKWGDLG</sequence>
<dbReference type="SUPFAM" id="SSF50998">
    <property type="entry name" value="Quinoprotein alcohol dehydrogenase-like"/>
    <property type="match status" value="1"/>
</dbReference>
<dbReference type="PROSITE" id="PS50294">
    <property type="entry name" value="WD_REPEATS_REGION"/>
    <property type="match status" value="1"/>
</dbReference>
<proteinExistence type="predicted"/>
<dbReference type="Proteomes" id="UP001164459">
    <property type="component" value="Chromosome"/>
</dbReference>
<dbReference type="EMBL" id="CP114040">
    <property type="protein sequence ID" value="WAS90590.1"/>
    <property type="molecule type" value="Genomic_DNA"/>
</dbReference>
<organism evidence="2 3">
    <name type="scientific">Nannocystis punicea</name>
    <dbReference type="NCBI Taxonomy" id="2995304"/>
    <lineage>
        <taxon>Bacteria</taxon>
        <taxon>Pseudomonadati</taxon>
        <taxon>Myxococcota</taxon>
        <taxon>Polyangia</taxon>
        <taxon>Nannocystales</taxon>
        <taxon>Nannocystaceae</taxon>
        <taxon>Nannocystis</taxon>
    </lineage>
</organism>
<reference evidence="2" key="1">
    <citation type="submission" date="2022-11" db="EMBL/GenBank/DDBJ databases">
        <title>Minimal conservation of predation-associated metabolite biosynthetic gene clusters underscores biosynthetic potential of Myxococcota including descriptions for ten novel species: Archangium lansinium sp. nov., Myxococcus landrumus sp. nov., Nannocystis bai.</title>
        <authorList>
            <person name="Ahearne A."/>
            <person name="Stevens C."/>
            <person name="Dowd S."/>
        </authorList>
    </citation>
    <scope>NUCLEOTIDE SEQUENCE</scope>
    <source>
        <strain evidence="2">Fl3</strain>
    </source>
</reference>
<dbReference type="PROSITE" id="PS50082">
    <property type="entry name" value="WD_REPEATS_2"/>
    <property type="match status" value="1"/>
</dbReference>
<evidence type="ECO:0000313" key="3">
    <source>
        <dbReference type="Proteomes" id="UP001164459"/>
    </source>
</evidence>
<evidence type="ECO:0000313" key="2">
    <source>
        <dbReference type="EMBL" id="WAS90590.1"/>
    </source>
</evidence>
<keyword evidence="3" id="KW-1185">Reference proteome</keyword>